<dbReference type="InterPro" id="IPR008914">
    <property type="entry name" value="PEBP"/>
</dbReference>
<dbReference type="PANTHER" id="PTHR11362">
    <property type="entry name" value="PHOSPHATIDYLETHANOLAMINE-BINDING PROTEIN"/>
    <property type="match status" value="1"/>
</dbReference>
<dbReference type="CDD" id="cd00866">
    <property type="entry name" value="PEBP_euk"/>
    <property type="match status" value="1"/>
</dbReference>
<keyword evidence="2" id="KW-1185">Reference proteome</keyword>
<gene>
    <name evidence="3" type="primary">LOC105360003</name>
</gene>
<proteinExistence type="predicted"/>
<keyword evidence="1" id="KW-0732">Signal</keyword>
<feature type="chain" id="PRO_5042522967" evidence="1">
    <location>
        <begin position="27"/>
        <end position="215"/>
    </location>
</feature>
<accession>A0AAJ6VM28</accession>
<reference evidence="3" key="1">
    <citation type="submission" date="2025-08" db="UniProtKB">
        <authorList>
            <consortium name="RefSeq"/>
        </authorList>
    </citation>
    <scope>IDENTIFICATION</scope>
</reference>
<organism evidence="2 3">
    <name type="scientific">Ceratosolen solmsi marchali</name>
    <dbReference type="NCBI Taxonomy" id="326594"/>
    <lineage>
        <taxon>Eukaryota</taxon>
        <taxon>Metazoa</taxon>
        <taxon>Ecdysozoa</taxon>
        <taxon>Arthropoda</taxon>
        <taxon>Hexapoda</taxon>
        <taxon>Insecta</taxon>
        <taxon>Pterygota</taxon>
        <taxon>Neoptera</taxon>
        <taxon>Endopterygota</taxon>
        <taxon>Hymenoptera</taxon>
        <taxon>Apocrita</taxon>
        <taxon>Proctotrupomorpha</taxon>
        <taxon>Chalcidoidea</taxon>
        <taxon>Agaonidae</taxon>
        <taxon>Agaoninae</taxon>
        <taxon>Ceratosolen</taxon>
    </lineage>
</organism>
<dbReference type="KEGG" id="csol:105360003"/>
<name>A0AAJ6VM28_9HYME</name>
<dbReference type="GeneID" id="105360003"/>
<dbReference type="InterPro" id="IPR035810">
    <property type="entry name" value="PEBP_euk"/>
</dbReference>
<evidence type="ECO:0000313" key="3">
    <source>
        <dbReference type="RefSeq" id="XP_011495075.1"/>
    </source>
</evidence>
<dbReference type="PANTHER" id="PTHR11362:SF82">
    <property type="entry name" value="PHOSPHATIDYLETHANOLAMINE-BINDING PROTEIN 4"/>
    <property type="match status" value="1"/>
</dbReference>
<dbReference type="Proteomes" id="UP000695007">
    <property type="component" value="Unplaced"/>
</dbReference>
<dbReference type="AlphaFoldDB" id="A0AAJ6VM28"/>
<sequence>MSCIYNLANALNLCNLGLLLYTYTLAEDIPAGLTVSAIVPDIVSKAPNELLSVIFKYGNDKEKNLQFGEELTPTIVKDPPTISWLVDDSAFYTIVMIDPDSPSSQDPKLQEMLHWLVANIPGSDISKGEIIAEYIGSAPSKDTGLHRYVLLAYKQTNKLIIDMPHISNHERTGRPNFVVRDFARKFNLGEPIAANMFKAQYDDYVDILRKQMGEA</sequence>
<dbReference type="RefSeq" id="XP_011495075.1">
    <property type="nucleotide sequence ID" value="XM_011496773.1"/>
</dbReference>
<protein>
    <submittedName>
        <fullName evidence="3">Protein D3-like</fullName>
    </submittedName>
</protein>
<dbReference type="Pfam" id="PF01161">
    <property type="entry name" value="PBP"/>
    <property type="match status" value="1"/>
</dbReference>
<evidence type="ECO:0000256" key="1">
    <source>
        <dbReference type="SAM" id="SignalP"/>
    </source>
</evidence>
<feature type="signal peptide" evidence="1">
    <location>
        <begin position="1"/>
        <end position="26"/>
    </location>
</feature>
<dbReference type="InterPro" id="IPR036610">
    <property type="entry name" value="PEBP-like_sf"/>
</dbReference>
<dbReference type="SUPFAM" id="SSF49777">
    <property type="entry name" value="PEBP-like"/>
    <property type="match status" value="1"/>
</dbReference>
<evidence type="ECO:0000313" key="2">
    <source>
        <dbReference type="Proteomes" id="UP000695007"/>
    </source>
</evidence>
<dbReference type="Gene3D" id="3.90.280.10">
    <property type="entry name" value="PEBP-like"/>
    <property type="match status" value="1"/>
</dbReference>